<accession>A0ABQ9ULY5</accession>
<dbReference type="EMBL" id="JASSZA010000011">
    <property type="protein sequence ID" value="KAK2098088.1"/>
    <property type="molecule type" value="Genomic_DNA"/>
</dbReference>
<name>A0ABQ9ULY5_SAGOE</name>
<organism evidence="2 3">
    <name type="scientific">Saguinus oedipus</name>
    <name type="common">Cotton-top tamarin</name>
    <name type="synonym">Oedipomidas oedipus</name>
    <dbReference type="NCBI Taxonomy" id="9490"/>
    <lineage>
        <taxon>Eukaryota</taxon>
        <taxon>Metazoa</taxon>
        <taxon>Chordata</taxon>
        <taxon>Craniata</taxon>
        <taxon>Vertebrata</taxon>
        <taxon>Euteleostomi</taxon>
        <taxon>Mammalia</taxon>
        <taxon>Eutheria</taxon>
        <taxon>Euarchontoglires</taxon>
        <taxon>Primates</taxon>
        <taxon>Haplorrhini</taxon>
        <taxon>Platyrrhini</taxon>
        <taxon>Cebidae</taxon>
        <taxon>Callitrichinae</taxon>
        <taxon>Saguinus</taxon>
    </lineage>
</organism>
<dbReference type="Proteomes" id="UP001266305">
    <property type="component" value="Unassembled WGS sequence"/>
</dbReference>
<sequence length="86" mass="9179">MPSYPSYPGAPVLGQPMPPTGQQPPVAYPVQPPATYPGQPPMPLPGQQQQQQPVPNYLGYPGSVTHHPHCAPNPGLGPKGWRHMAQ</sequence>
<proteinExistence type="predicted"/>
<evidence type="ECO:0008006" key="4">
    <source>
        <dbReference type="Google" id="ProtNLM"/>
    </source>
</evidence>
<feature type="compositionally biased region" description="Pro residues" evidence="1">
    <location>
        <begin position="16"/>
        <end position="44"/>
    </location>
</feature>
<evidence type="ECO:0000256" key="1">
    <source>
        <dbReference type="SAM" id="MobiDB-lite"/>
    </source>
</evidence>
<feature type="region of interest" description="Disordered" evidence="1">
    <location>
        <begin position="1"/>
        <end position="86"/>
    </location>
</feature>
<comment type="caution">
    <text evidence="2">The sequence shown here is derived from an EMBL/GenBank/DDBJ whole genome shotgun (WGS) entry which is preliminary data.</text>
</comment>
<gene>
    <name evidence="2" type="ORF">P7K49_023539</name>
</gene>
<protein>
    <recommendedName>
        <fullName evidence="4">DAZ-associated protein 2</fullName>
    </recommendedName>
</protein>
<reference evidence="2 3" key="1">
    <citation type="submission" date="2023-05" db="EMBL/GenBank/DDBJ databases">
        <title>B98-5 Cell Line De Novo Hybrid Assembly: An Optical Mapping Approach.</title>
        <authorList>
            <person name="Kananen K."/>
            <person name="Auerbach J.A."/>
            <person name="Kautto E."/>
            <person name="Blachly J.S."/>
        </authorList>
    </citation>
    <scope>NUCLEOTIDE SEQUENCE [LARGE SCALE GENOMIC DNA]</scope>
    <source>
        <strain evidence="2">B95-8</strain>
        <tissue evidence="2">Cell line</tissue>
    </source>
</reference>
<evidence type="ECO:0000313" key="2">
    <source>
        <dbReference type="EMBL" id="KAK2098088.1"/>
    </source>
</evidence>
<keyword evidence="3" id="KW-1185">Reference proteome</keyword>
<feature type="compositionally biased region" description="Low complexity" evidence="1">
    <location>
        <begin position="45"/>
        <end position="55"/>
    </location>
</feature>
<evidence type="ECO:0000313" key="3">
    <source>
        <dbReference type="Proteomes" id="UP001266305"/>
    </source>
</evidence>